<evidence type="ECO:0000313" key="2">
    <source>
        <dbReference type="Proteomes" id="UP001285908"/>
    </source>
</evidence>
<accession>A0AAJ0IC61</accession>
<sequence length="117" mass="13429">MGQKTSFFDKDGNSIDQLAAALQSNINALVSSLLHLRLQARARGLVHDRPIQHIRGLLPRALRAAIQRHERNRVSRVLKVRRRVHQRFWTVTALVMAENIRSRYESLLNTTSCHISV</sequence>
<comment type="caution">
    <text evidence="1">The sequence shown here is derived from an EMBL/GenBank/DDBJ whole genome shotgun (WGS) entry which is preliminary data.</text>
</comment>
<dbReference type="GeneID" id="87876269"/>
<dbReference type="Proteomes" id="UP001285908">
    <property type="component" value="Unassembled WGS sequence"/>
</dbReference>
<dbReference type="EMBL" id="JAULSX010000002">
    <property type="protein sequence ID" value="KAK3496962.1"/>
    <property type="molecule type" value="Genomic_DNA"/>
</dbReference>
<organism evidence="1 2">
    <name type="scientific">Neurospora hispaniola</name>
    <dbReference type="NCBI Taxonomy" id="588809"/>
    <lineage>
        <taxon>Eukaryota</taxon>
        <taxon>Fungi</taxon>
        <taxon>Dikarya</taxon>
        <taxon>Ascomycota</taxon>
        <taxon>Pezizomycotina</taxon>
        <taxon>Sordariomycetes</taxon>
        <taxon>Sordariomycetidae</taxon>
        <taxon>Sordariales</taxon>
        <taxon>Sordariaceae</taxon>
        <taxon>Neurospora</taxon>
    </lineage>
</organism>
<evidence type="ECO:0000313" key="1">
    <source>
        <dbReference type="EMBL" id="KAK3496962.1"/>
    </source>
</evidence>
<gene>
    <name evidence="1" type="ORF">B0T23DRAFT_402173</name>
</gene>
<proteinExistence type="predicted"/>
<keyword evidence="2" id="KW-1185">Reference proteome</keyword>
<dbReference type="AlphaFoldDB" id="A0AAJ0IC61"/>
<dbReference type="RefSeq" id="XP_062695226.1">
    <property type="nucleotide sequence ID" value="XM_062838647.1"/>
</dbReference>
<protein>
    <submittedName>
        <fullName evidence="1">Uncharacterized protein</fullName>
    </submittedName>
</protein>
<name>A0AAJ0IC61_9PEZI</name>
<reference evidence="1 2" key="1">
    <citation type="journal article" date="2023" name="Mol. Phylogenet. Evol.">
        <title>Genome-scale phylogeny and comparative genomics of the fungal order Sordariales.</title>
        <authorList>
            <person name="Hensen N."/>
            <person name="Bonometti L."/>
            <person name="Westerberg I."/>
            <person name="Brannstrom I.O."/>
            <person name="Guillou S."/>
            <person name="Cros-Aarteil S."/>
            <person name="Calhoun S."/>
            <person name="Haridas S."/>
            <person name="Kuo A."/>
            <person name="Mondo S."/>
            <person name="Pangilinan J."/>
            <person name="Riley R."/>
            <person name="LaButti K."/>
            <person name="Andreopoulos B."/>
            <person name="Lipzen A."/>
            <person name="Chen C."/>
            <person name="Yan M."/>
            <person name="Daum C."/>
            <person name="Ng V."/>
            <person name="Clum A."/>
            <person name="Steindorff A."/>
            <person name="Ohm R.A."/>
            <person name="Martin F."/>
            <person name="Silar P."/>
            <person name="Natvig D.O."/>
            <person name="Lalanne C."/>
            <person name="Gautier V."/>
            <person name="Ament-Velasquez S.L."/>
            <person name="Kruys A."/>
            <person name="Hutchinson M.I."/>
            <person name="Powell A.J."/>
            <person name="Barry K."/>
            <person name="Miller A.N."/>
            <person name="Grigoriev I.V."/>
            <person name="Debuchy R."/>
            <person name="Gladieux P."/>
            <person name="Hiltunen Thoren M."/>
            <person name="Johannesson H."/>
        </authorList>
    </citation>
    <scope>NUCLEOTIDE SEQUENCE [LARGE SCALE GENOMIC DNA]</scope>
    <source>
        <strain evidence="1 2">FGSC 10403</strain>
    </source>
</reference>